<dbReference type="InterPro" id="IPR035639">
    <property type="entry name" value="CPSF2_MBL"/>
</dbReference>
<dbReference type="InterPro" id="IPR036866">
    <property type="entry name" value="RibonucZ/Hydroxyglut_hydro"/>
</dbReference>
<dbReference type="GeneID" id="54781251"/>
<evidence type="ECO:0000256" key="5">
    <source>
        <dbReference type="SAM" id="MobiDB-lite"/>
    </source>
</evidence>
<feature type="region of interest" description="Disordered" evidence="5">
    <location>
        <begin position="412"/>
        <end position="495"/>
    </location>
</feature>
<dbReference type="OMA" id="QSRHNME"/>
<dbReference type="InterPro" id="IPR025069">
    <property type="entry name" value="Cpsf2_C"/>
</dbReference>
<protein>
    <recommendedName>
        <fullName evidence="4">Cleavage and polyadenylation specificity factor subunit 2</fullName>
    </recommendedName>
    <alternativeName>
        <fullName evidence="4">Cleavage and polyadenylation specificity factor 100 kDa subunit</fullName>
    </alternativeName>
</protein>
<evidence type="ECO:0000256" key="1">
    <source>
        <dbReference type="ARBA" id="ARBA00004123"/>
    </source>
</evidence>
<keyword evidence="8" id="KW-1185">Reference proteome</keyword>
<dbReference type="InterPro" id="IPR022712">
    <property type="entry name" value="Beta_Casp"/>
</dbReference>
<dbReference type="GO" id="GO:0003723">
    <property type="term" value="F:RNA binding"/>
    <property type="evidence" value="ECO:0007669"/>
    <property type="project" value="UniProtKB-KW"/>
</dbReference>
<dbReference type="OrthoDB" id="64353at2759"/>
<name>A0A642UPS3_DIURU</name>
<feature type="compositionally biased region" description="Polar residues" evidence="5">
    <location>
        <begin position="412"/>
        <end position="425"/>
    </location>
</feature>
<evidence type="ECO:0000313" key="7">
    <source>
        <dbReference type="EMBL" id="KAA8902999.1"/>
    </source>
</evidence>
<dbReference type="CDD" id="cd16293">
    <property type="entry name" value="CPSF2-like_MBL-fold"/>
    <property type="match status" value="1"/>
</dbReference>
<accession>A0A642UPS3</accession>
<organism evidence="7 8">
    <name type="scientific">Diutina rugosa</name>
    <name type="common">Yeast</name>
    <name type="synonym">Candida rugosa</name>
    <dbReference type="NCBI Taxonomy" id="5481"/>
    <lineage>
        <taxon>Eukaryota</taxon>
        <taxon>Fungi</taxon>
        <taxon>Dikarya</taxon>
        <taxon>Ascomycota</taxon>
        <taxon>Saccharomycotina</taxon>
        <taxon>Pichiomycetes</taxon>
        <taxon>Debaryomycetaceae</taxon>
        <taxon>Diutina</taxon>
    </lineage>
</organism>
<keyword evidence="3 4" id="KW-0539">Nucleus</keyword>
<feature type="region of interest" description="Disordered" evidence="5">
    <location>
        <begin position="561"/>
        <end position="601"/>
    </location>
</feature>
<feature type="compositionally biased region" description="Basic residues" evidence="5">
    <location>
        <begin position="582"/>
        <end position="591"/>
    </location>
</feature>
<reference evidence="7 8" key="1">
    <citation type="submission" date="2019-07" db="EMBL/GenBank/DDBJ databases">
        <title>Genome assembly of two rare yeast pathogens: Diutina rugosa and Trichomonascus ciferrii.</title>
        <authorList>
            <person name="Mixao V."/>
            <person name="Saus E."/>
            <person name="Hansen A."/>
            <person name="Lass-Flor C."/>
            <person name="Gabaldon T."/>
        </authorList>
    </citation>
    <scope>NUCLEOTIDE SEQUENCE [LARGE SCALE GENOMIC DNA]</scope>
    <source>
        <strain evidence="7 8">CBS 613</strain>
    </source>
</reference>
<comment type="subcellular location">
    <subcellularLocation>
        <location evidence="1 4">Nucleus</location>
    </subcellularLocation>
</comment>
<dbReference type="Gene3D" id="3.60.15.10">
    <property type="entry name" value="Ribonuclease Z/Hydroxyacylglutathione hydrolase-like"/>
    <property type="match status" value="1"/>
</dbReference>
<dbReference type="Pfam" id="PF16661">
    <property type="entry name" value="Lactamase_B_6"/>
    <property type="match status" value="1"/>
</dbReference>
<dbReference type="Pfam" id="PF13299">
    <property type="entry name" value="CPSF100_C"/>
    <property type="match status" value="1"/>
</dbReference>
<dbReference type="VEuPathDB" id="FungiDB:DIURU_002600"/>
<feature type="compositionally biased region" description="Acidic residues" evidence="5">
    <location>
        <begin position="454"/>
        <end position="480"/>
    </location>
</feature>
<comment type="caution">
    <text evidence="7">The sequence shown here is derived from an EMBL/GenBank/DDBJ whole genome shotgun (WGS) entry which is preliminary data.</text>
</comment>
<feature type="domain" description="Beta-Casp" evidence="6">
    <location>
        <begin position="250"/>
        <end position="380"/>
    </location>
</feature>
<dbReference type="Pfam" id="PF10996">
    <property type="entry name" value="Beta-Casp"/>
    <property type="match status" value="1"/>
</dbReference>
<dbReference type="RefSeq" id="XP_034012615.1">
    <property type="nucleotide sequence ID" value="XM_034155270.1"/>
</dbReference>
<feature type="compositionally biased region" description="Basic and acidic residues" evidence="5">
    <location>
        <begin position="570"/>
        <end position="581"/>
    </location>
</feature>
<evidence type="ECO:0000256" key="4">
    <source>
        <dbReference type="RuleBase" id="RU365006"/>
    </source>
</evidence>
<sequence>MFQFSLLSPSSSDTSFRAGKLTFDGDVSILADPSWNGVNPDVVAFLEPHLPHISAIVLSHSTPESVSGYVLLCIKFPQLMQQIPVYSTLPVNQLGRIATVEFYRARGVLGPLPSALVELDEVDEWWDRVTPLKYLQSTHLSEAKLTLTPFNAGHSLGGTFWVVTKRQEKIIYAPKWNHSKDSFLNSASWVSASTGNPLAQLLRPTAIITSTDVGSATAHKKRTDKFLALVDATIANGGAVVLPCTLSGRFLEIFHLVDAHLQDAPVPVPVYFLSYSGTRVLSYASNLLDWMAPSLLKQWQDVATMEGGSNRVPFDPSKVDLLPDPKDLQRHSGPKIVFCSGNDIANGDLSAEAFRYLAGNEKTTIILTERSANDDVSRMLYEQWVTLATQLNNGVVDDGVVVPFEKVLSTDQWTTEEPLSGTDLTRYQGKVHAHRKQRMEAKVRDRKNKNLLEGDMDDDEDSSEEEAELMDGLSDEEAAAEAEPASKDANGDASVATELASHEAFVTDHIKQAVDQGRALDLKVTAKLKPRQAMFPYIVPKKKYDDYGAIIDIRQFQKQEDNSQSQIINEGKRRFEEERGSGRGKGRHQRRNERDRLSPQEQLNQQIIKRYLDALAEPQQRVPLGQVTSANRQLRVRCGLSYVDLSGTTDLRSLSAIVASLKPYNVILLPDTTSADHQGLKDVDAAFKKLLETNTTEQDSSEPDTLGSRLLSLAAIRSSSGLSSTAATSQARMSVNAVMPTETITLGSGDDKGISVGQLELKLDEELVASLKWQNIDGSYRVAPVVGELELVSTNKRPAQIGDVVNAQTQFTLKRLKADDAAAKVSSRPAQLGGPRLAIGNVSLPELKKKLINRNLKAEFKSEGTLVVNDTIAVRKVAYSNSDSDNTGDIVIDGSMGPLYYEVKECIRDSLAYV</sequence>
<dbReference type="InterPro" id="IPR001279">
    <property type="entry name" value="Metallo-B-lactamas"/>
</dbReference>
<evidence type="ECO:0000259" key="6">
    <source>
        <dbReference type="SMART" id="SM01027"/>
    </source>
</evidence>
<evidence type="ECO:0000256" key="2">
    <source>
        <dbReference type="ARBA" id="ARBA00022664"/>
    </source>
</evidence>
<dbReference type="Proteomes" id="UP000449547">
    <property type="component" value="Unassembled WGS sequence"/>
</dbReference>
<keyword evidence="2 4" id="KW-0507">mRNA processing</keyword>
<dbReference type="GO" id="GO:0005847">
    <property type="term" value="C:mRNA cleavage and polyadenylation specificity factor complex"/>
    <property type="evidence" value="ECO:0007669"/>
    <property type="project" value="InterPro"/>
</dbReference>
<dbReference type="InterPro" id="IPR027075">
    <property type="entry name" value="CPSF2"/>
</dbReference>
<dbReference type="GO" id="GO:0006397">
    <property type="term" value="P:mRNA processing"/>
    <property type="evidence" value="ECO:0007669"/>
    <property type="project" value="UniProtKB-KW"/>
</dbReference>
<dbReference type="PANTHER" id="PTHR45922">
    <property type="entry name" value="CLEAVAGE AND POLYADENYLATION SPECIFICITY FACTOR SUBUNIT 2"/>
    <property type="match status" value="1"/>
</dbReference>
<dbReference type="SUPFAM" id="SSF56281">
    <property type="entry name" value="Metallo-hydrolase/oxidoreductase"/>
    <property type="match status" value="1"/>
</dbReference>
<dbReference type="EMBL" id="SWFT01000076">
    <property type="protein sequence ID" value="KAA8902999.1"/>
    <property type="molecule type" value="Genomic_DNA"/>
</dbReference>
<proteinExistence type="inferred from homology"/>
<dbReference type="PANTHER" id="PTHR45922:SF1">
    <property type="entry name" value="CLEAVAGE AND POLYADENYLATION SPECIFICITY FACTOR SUBUNIT 2"/>
    <property type="match status" value="1"/>
</dbReference>
<comment type="similarity">
    <text evidence="4">Belongs to the metallo-beta-lactamase superfamily. RNA-metabolizing metallo-beta-lactamase-like family. CPSF2/YSH1 subfamily.</text>
</comment>
<feature type="compositionally biased region" description="Basic and acidic residues" evidence="5">
    <location>
        <begin position="438"/>
        <end position="452"/>
    </location>
</feature>
<evidence type="ECO:0000256" key="3">
    <source>
        <dbReference type="ARBA" id="ARBA00023242"/>
    </source>
</evidence>
<evidence type="ECO:0000313" key="8">
    <source>
        <dbReference type="Proteomes" id="UP000449547"/>
    </source>
</evidence>
<keyword evidence="4" id="KW-0694">RNA-binding</keyword>
<dbReference type="AlphaFoldDB" id="A0A642UPS3"/>
<gene>
    <name evidence="7" type="ORF">DIURU_002600</name>
</gene>
<dbReference type="SMART" id="SM01027">
    <property type="entry name" value="Beta-Casp"/>
    <property type="match status" value="1"/>
</dbReference>